<keyword evidence="4 6" id="KW-0547">Nucleotide-binding</keyword>
<dbReference type="GO" id="GO:0002098">
    <property type="term" value="P:tRNA wobble uridine modification"/>
    <property type="evidence" value="ECO:0007669"/>
    <property type="project" value="TreeGrafter"/>
</dbReference>
<dbReference type="HAMAP" id="MF_00379">
    <property type="entry name" value="GTPase_MnmE"/>
    <property type="match status" value="1"/>
</dbReference>
<dbReference type="GO" id="GO:0005739">
    <property type="term" value="C:mitochondrion"/>
    <property type="evidence" value="ECO:0007669"/>
    <property type="project" value="UniProtKB-SubCell"/>
</dbReference>
<dbReference type="InterPro" id="IPR005225">
    <property type="entry name" value="Small_GTP-bd"/>
</dbReference>
<dbReference type="InterPro" id="IPR027266">
    <property type="entry name" value="TrmE/GcvT-like"/>
</dbReference>
<dbReference type="InterPro" id="IPR027368">
    <property type="entry name" value="MnmE_dom2"/>
</dbReference>
<evidence type="ECO:0000313" key="9">
    <source>
        <dbReference type="Proteomes" id="UP000494165"/>
    </source>
</evidence>
<dbReference type="NCBIfam" id="TIGR00231">
    <property type="entry name" value="small_GTP"/>
    <property type="match status" value="1"/>
</dbReference>
<accession>A0A8S1DBV2</accession>
<evidence type="ECO:0000256" key="3">
    <source>
        <dbReference type="ARBA" id="ARBA00022694"/>
    </source>
</evidence>
<dbReference type="Proteomes" id="UP000494165">
    <property type="component" value="Unassembled WGS sequence"/>
</dbReference>
<dbReference type="PANTHER" id="PTHR42714:SF2">
    <property type="entry name" value="TRNA MODIFICATION GTPASE GTPBP3, MITOCHONDRIAL"/>
    <property type="match status" value="1"/>
</dbReference>
<feature type="domain" description="TrmE-type G" evidence="7">
    <location>
        <begin position="240"/>
        <end position="401"/>
    </location>
</feature>
<dbReference type="InterPro" id="IPR025867">
    <property type="entry name" value="MnmE_helical"/>
</dbReference>
<reference evidence="8 9" key="1">
    <citation type="submission" date="2020-04" db="EMBL/GenBank/DDBJ databases">
        <authorList>
            <person name="Alioto T."/>
            <person name="Alioto T."/>
            <person name="Gomez Garrido J."/>
        </authorList>
    </citation>
    <scope>NUCLEOTIDE SEQUENCE [LARGE SCALE GENOMIC DNA]</scope>
</reference>
<dbReference type="InterPro" id="IPR027417">
    <property type="entry name" value="P-loop_NTPase"/>
</dbReference>
<dbReference type="NCBIfam" id="TIGR00450">
    <property type="entry name" value="mnmE_trmE_thdF"/>
    <property type="match status" value="1"/>
</dbReference>
<dbReference type="InterPro" id="IPR006073">
    <property type="entry name" value="GTP-bd"/>
</dbReference>
<evidence type="ECO:0000256" key="6">
    <source>
        <dbReference type="RuleBase" id="RU003313"/>
    </source>
</evidence>
<dbReference type="EMBL" id="CADEPI010000168">
    <property type="protein sequence ID" value="CAB3378605.1"/>
    <property type="molecule type" value="Genomic_DNA"/>
</dbReference>
<dbReference type="PANTHER" id="PTHR42714">
    <property type="entry name" value="TRNA MODIFICATION GTPASE GTPBP3"/>
    <property type="match status" value="1"/>
</dbReference>
<dbReference type="GO" id="GO:0030488">
    <property type="term" value="P:tRNA methylation"/>
    <property type="evidence" value="ECO:0007669"/>
    <property type="project" value="TreeGrafter"/>
</dbReference>
<dbReference type="GO" id="GO:0005525">
    <property type="term" value="F:GTP binding"/>
    <property type="evidence" value="ECO:0007669"/>
    <property type="project" value="UniProtKB-KW"/>
</dbReference>
<keyword evidence="3 6" id="KW-0819">tRNA processing</keyword>
<dbReference type="Gene3D" id="3.30.1360.120">
    <property type="entry name" value="Probable tRNA modification gtpase trme, domain 1"/>
    <property type="match status" value="1"/>
</dbReference>
<comment type="similarity">
    <text evidence="2 6">Belongs to the TRAFAC class TrmE-Era-EngA-EngB-Septin-like GTPase superfamily. TrmE GTPase family.</text>
</comment>
<dbReference type="SUPFAM" id="SSF116878">
    <property type="entry name" value="TrmE connector domain"/>
    <property type="match status" value="1"/>
</dbReference>
<dbReference type="SUPFAM" id="SSF52540">
    <property type="entry name" value="P-loop containing nucleoside triphosphate hydrolases"/>
    <property type="match status" value="1"/>
</dbReference>
<comment type="caution">
    <text evidence="8">The sequence shown here is derived from an EMBL/GenBank/DDBJ whole genome shotgun (WGS) entry which is preliminary data.</text>
</comment>
<dbReference type="InterPro" id="IPR004520">
    <property type="entry name" value="GTPase_MnmE"/>
</dbReference>
<dbReference type="PRINTS" id="PR00326">
    <property type="entry name" value="GTP1OBG"/>
</dbReference>
<evidence type="ECO:0000256" key="2">
    <source>
        <dbReference type="ARBA" id="ARBA00011043"/>
    </source>
</evidence>
<sequence>MRNLNWRKMMSGGPKFFKSFHRLYSTIFALSSGQGKCGVAVIRVSGSKSVDVLKSLTGLQKPPPARTALLKKLLHPVSGHTIDKGLILYFPRPHSFTGEDVVEFHVHGGRAVVSAMLSAVGQIPDCFPAQPGDFTKRAFYAGKMDLTAVEGLADLLSAETEAQRKQALLQMEGHLGKLYNEWAQTLVKCMAHVEAYIDFSEDDNIEDGVLESVEKKLKVLAEEMKSHMSDERRGEILRSGVQVSIVGEPNVGKSSLLNTLAQRPAAIVTSQAGTTRDLVRVSMDLGGFPVQLCDTAGLREASDEVEKEGIHRAKAAAAKADLVLLVASAPLLPKVPLEQALQNYLKTCGLSINLKDCIVVLNKSDLIPDKIQELPENVILTSCESGEGISQLLSVLQNRLTSLCGDPSRECPTITQARHRTYLETCLEYLHEYQRSLEAEQDLVIAAEQLRQALRHLGMLTGKVSTEQLLDLVFSEFCIGK</sequence>
<name>A0A8S1DBV2_9INSE</name>
<evidence type="ECO:0000256" key="4">
    <source>
        <dbReference type="ARBA" id="ARBA00022741"/>
    </source>
</evidence>
<dbReference type="Pfam" id="PF01926">
    <property type="entry name" value="MMR_HSR1"/>
    <property type="match status" value="1"/>
</dbReference>
<organism evidence="8 9">
    <name type="scientific">Cloeon dipterum</name>
    <dbReference type="NCBI Taxonomy" id="197152"/>
    <lineage>
        <taxon>Eukaryota</taxon>
        <taxon>Metazoa</taxon>
        <taxon>Ecdysozoa</taxon>
        <taxon>Arthropoda</taxon>
        <taxon>Hexapoda</taxon>
        <taxon>Insecta</taxon>
        <taxon>Pterygota</taxon>
        <taxon>Palaeoptera</taxon>
        <taxon>Ephemeroptera</taxon>
        <taxon>Pisciforma</taxon>
        <taxon>Baetidae</taxon>
        <taxon>Cloeon</taxon>
    </lineage>
</organism>
<evidence type="ECO:0000256" key="5">
    <source>
        <dbReference type="ARBA" id="ARBA00023134"/>
    </source>
</evidence>
<dbReference type="Pfam" id="PF10396">
    <property type="entry name" value="TrmE_N"/>
    <property type="match status" value="1"/>
</dbReference>
<dbReference type="InterPro" id="IPR031168">
    <property type="entry name" value="G_TrmE"/>
</dbReference>
<dbReference type="CDD" id="cd14858">
    <property type="entry name" value="TrmE_N"/>
    <property type="match status" value="1"/>
</dbReference>
<evidence type="ECO:0000313" key="8">
    <source>
        <dbReference type="EMBL" id="CAB3378605.1"/>
    </source>
</evidence>
<dbReference type="PROSITE" id="PS51709">
    <property type="entry name" value="G_TRME"/>
    <property type="match status" value="1"/>
</dbReference>
<dbReference type="Gene3D" id="3.40.50.300">
    <property type="entry name" value="P-loop containing nucleotide triphosphate hydrolases"/>
    <property type="match status" value="1"/>
</dbReference>
<proteinExistence type="inferred from homology"/>
<evidence type="ECO:0000259" key="7">
    <source>
        <dbReference type="PROSITE" id="PS51709"/>
    </source>
</evidence>
<dbReference type="AlphaFoldDB" id="A0A8S1DBV2"/>
<dbReference type="OrthoDB" id="188276at2759"/>
<gene>
    <name evidence="8" type="ORF">CLODIP_2_CD10243</name>
</gene>
<comment type="subcellular location">
    <subcellularLocation>
        <location evidence="1">Mitochondrion</location>
    </subcellularLocation>
</comment>
<keyword evidence="5 6" id="KW-0342">GTP-binding</keyword>
<dbReference type="Gene3D" id="1.20.120.430">
    <property type="entry name" value="tRNA modification GTPase MnmE domain 2"/>
    <property type="match status" value="1"/>
</dbReference>
<dbReference type="CDD" id="cd04164">
    <property type="entry name" value="trmE"/>
    <property type="match status" value="1"/>
</dbReference>
<dbReference type="NCBIfam" id="NF003661">
    <property type="entry name" value="PRK05291.1-3"/>
    <property type="match status" value="1"/>
</dbReference>
<dbReference type="InterPro" id="IPR018948">
    <property type="entry name" value="GTP-bd_TrmE_N"/>
</dbReference>
<dbReference type="FunFam" id="3.30.1360.120:FF:000007">
    <property type="entry name" value="tRNA modification GTPase GTPBP3, mitochondrial"/>
    <property type="match status" value="1"/>
</dbReference>
<evidence type="ECO:0000256" key="1">
    <source>
        <dbReference type="ARBA" id="ARBA00004173"/>
    </source>
</evidence>
<dbReference type="GO" id="GO:0003924">
    <property type="term" value="F:GTPase activity"/>
    <property type="evidence" value="ECO:0007669"/>
    <property type="project" value="InterPro"/>
</dbReference>
<protein>
    <recommendedName>
        <fullName evidence="7">TrmE-type G domain-containing protein</fullName>
    </recommendedName>
</protein>
<keyword evidence="9" id="KW-1185">Reference proteome</keyword>
<dbReference type="Pfam" id="PF12631">
    <property type="entry name" value="MnmE_helical"/>
    <property type="match status" value="1"/>
</dbReference>